<sequence>MDTQWRKSSYSGPRGDCLEARIANDGAALVRDTQNREGGMLAFPVTEWSAFLAEVDRL</sequence>
<evidence type="ECO:0000313" key="3">
    <source>
        <dbReference type="Proteomes" id="UP001140076"/>
    </source>
</evidence>
<dbReference type="Proteomes" id="UP001140076">
    <property type="component" value="Unassembled WGS sequence"/>
</dbReference>
<reference evidence="2" key="1">
    <citation type="submission" date="2021-10" db="EMBL/GenBank/DDBJ databases">
        <title>Streptomonospora sp. nov., isolated from mangrove soil.</title>
        <authorList>
            <person name="Chen X."/>
            <person name="Ge X."/>
            <person name="Liu W."/>
        </authorList>
    </citation>
    <scope>NUCLEOTIDE SEQUENCE</scope>
    <source>
        <strain evidence="2">S1-112</strain>
    </source>
</reference>
<name>A0A9X3NNN7_9ACTN</name>
<organism evidence="2 3">
    <name type="scientific">Streptomonospora mangrovi</name>
    <dbReference type="NCBI Taxonomy" id="2883123"/>
    <lineage>
        <taxon>Bacteria</taxon>
        <taxon>Bacillati</taxon>
        <taxon>Actinomycetota</taxon>
        <taxon>Actinomycetes</taxon>
        <taxon>Streptosporangiales</taxon>
        <taxon>Nocardiopsidaceae</taxon>
        <taxon>Streptomonospora</taxon>
    </lineage>
</organism>
<dbReference type="EMBL" id="JAJAQC010000041">
    <property type="protein sequence ID" value="MDA0566762.1"/>
    <property type="molecule type" value="Genomic_DNA"/>
</dbReference>
<dbReference type="RefSeq" id="WP_270074017.1">
    <property type="nucleotide sequence ID" value="NZ_JAJAQC010000041.1"/>
</dbReference>
<accession>A0A9X3NNN7</accession>
<comment type="caution">
    <text evidence="2">The sequence shown here is derived from an EMBL/GenBank/DDBJ whole genome shotgun (WGS) entry which is preliminary data.</text>
</comment>
<gene>
    <name evidence="2" type="ORF">LG943_20960</name>
</gene>
<dbReference type="InterPro" id="IPR007278">
    <property type="entry name" value="DUF397"/>
</dbReference>
<keyword evidence="3" id="KW-1185">Reference proteome</keyword>
<dbReference type="AlphaFoldDB" id="A0A9X3NNN7"/>
<proteinExistence type="predicted"/>
<feature type="domain" description="DUF397" evidence="1">
    <location>
        <begin position="3"/>
        <end position="55"/>
    </location>
</feature>
<dbReference type="Pfam" id="PF04149">
    <property type="entry name" value="DUF397"/>
    <property type="match status" value="1"/>
</dbReference>
<protein>
    <submittedName>
        <fullName evidence="2">DUF397 domain-containing protein</fullName>
    </submittedName>
</protein>
<evidence type="ECO:0000313" key="2">
    <source>
        <dbReference type="EMBL" id="MDA0566762.1"/>
    </source>
</evidence>
<evidence type="ECO:0000259" key="1">
    <source>
        <dbReference type="Pfam" id="PF04149"/>
    </source>
</evidence>